<dbReference type="InterPro" id="IPR036637">
    <property type="entry name" value="Phosphohistidine_dom_sf"/>
</dbReference>
<comment type="caution">
    <text evidence="4">The sequence shown here is derived from an EMBL/GenBank/DDBJ whole genome shotgun (WGS) entry which is preliminary data.</text>
</comment>
<feature type="region of interest" description="Disordered" evidence="1">
    <location>
        <begin position="699"/>
        <end position="753"/>
    </location>
</feature>
<dbReference type="InterPro" id="IPR008279">
    <property type="entry name" value="PEP-util_enz_mobile_dom"/>
</dbReference>
<feature type="domain" description="PEP-utilising enzyme mobile" evidence="2">
    <location>
        <begin position="623"/>
        <end position="693"/>
    </location>
</feature>
<proteinExistence type="predicted"/>
<dbReference type="Gene3D" id="3.30.1490.20">
    <property type="entry name" value="ATP-grasp fold, A domain"/>
    <property type="match status" value="1"/>
</dbReference>
<sequence>MMSGRDGVWGEGAAGASAAPPLDVAWELRDPRATRADVVGGKAAALARALGAGLPALPGFVVLPTASGQRGEDPLTLWRRLSDDGRRPLVVRSSSVAEDTADSAMAGRFLSVLDVRGPDAFRAALRAVRDSAASVSVPTAASASASGSASASVSVSGGGPTAPMAVLVQPMVESRLGGVLFGADPVTGETDRLLVSAVAGGPDRLVGGAEQGESVRLSRRGRAVEGPGPLDRRQARALAALARRAGRVFDGPQDIEFGFAADDGRLCLFQSRPITAMGQRPARRARLLGPGPVAETLPEPLAPLEEDLWVTPLAQGLATALDLAGAASRRRLRRLPVVRTVQGRAVADLALLGLVAPRHRVLNWLNPLPPARRLTAAWGIGRLRGALPGLALTLQADVDRELTQAPAPGELSPTDLVGALRWSRAALLALHAQEALAGALLPEDDPGGVGGAGGGAAAALAALRHGRAEGLTDAELAAARPEVLALVPPSLTRPLRLPPQRGLAGAPAPGALSTREGLRLRVRWVQEYQTRLVREIAARTVAIDRLALLRWPELLDVVRGQPLPTDLAWRRARPTGPPLPDAFRLAADGTVVPERAARDDGAAVGASTGRASGVAWDGTGEPPEDAVLVVRHLDPGLAPALPTVVGLIAQTGSPLSHLAVLARELRLPTVTGAADAVERFPPGTRLLLDGATGEIAVRGGARAADESDVRGSGTRGSGTRGSGTRGSGTRGSGTRGSGTRGSGTRGSGTEVRG</sequence>
<feature type="domain" description="Pyruvate phosphate dikinase AMP/ATP-binding" evidence="3">
    <location>
        <begin position="84"/>
        <end position="222"/>
    </location>
</feature>
<organism evidence="4 5">
    <name type="scientific">Streptomyces mimosae</name>
    <dbReference type="NCBI Taxonomy" id="2586635"/>
    <lineage>
        <taxon>Bacteria</taxon>
        <taxon>Bacillati</taxon>
        <taxon>Actinomycetota</taxon>
        <taxon>Actinomycetes</taxon>
        <taxon>Kitasatosporales</taxon>
        <taxon>Streptomycetaceae</taxon>
        <taxon>Streptomyces</taxon>
    </lineage>
</organism>
<dbReference type="PANTHER" id="PTHR43615">
    <property type="entry name" value="PHOSPHOENOLPYRUVATE SYNTHASE-RELATED"/>
    <property type="match status" value="1"/>
</dbReference>
<dbReference type="SUPFAM" id="SSF56059">
    <property type="entry name" value="Glutathione synthetase ATP-binding domain-like"/>
    <property type="match status" value="1"/>
</dbReference>
<evidence type="ECO:0000259" key="2">
    <source>
        <dbReference type="Pfam" id="PF00391"/>
    </source>
</evidence>
<accession>A0A5N6ASP7</accession>
<dbReference type="GO" id="GO:0016301">
    <property type="term" value="F:kinase activity"/>
    <property type="evidence" value="ECO:0007669"/>
    <property type="project" value="InterPro"/>
</dbReference>
<feature type="region of interest" description="Disordered" evidence="1">
    <location>
        <begin position="598"/>
        <end position="618"/>
    </location>
</feature>
<dbReference type="Gene3D" id="3.30.470.20">
    <property type="entry name" value="ATP-grasp fold, B domain"/>
    <property type="match status" value="1"/>
</dbReference>
<dbReference type="Proteomes" id="UP000314251">
    <property type="component" value="Unassembled WGS sequence"/>
</dbReference>
<evidence type="ECO:0000313" key="4">
    <source>
        <dbReference type="EMBL" id="KAB8171133.1"/>
    </source>
</evidence>
<feature type="compositionally biased region" description="Gly residues" evidence="1">
    <location>
        <begin position="713"/>
        <end position="746"/>
    </location>
</feature>
<protein>
    <recommendedName>
        <fullName evidence="6">Pyruvate phosphate dikinase</fullName>
    </recommendedName>
</protein>
<dbReference type="OrthoDB" id="9765468at2"/>
<gene>
    <name evidence="4" type="ORF">FH607_002110</name>
</gene>
<name>A0A5N6ASP7_9ACTN</name>
<evidence type="ECO:0000313" key="5">
    <source>
        <dbReference type="Proteomes" id="UP000314251"/>
    </source>
</evidence>
<dbReference type="InterPro" id="IPR002192">
    <property type="entry name" value="PPDK_AMP/ATP-bd"/>
</dbReference>
<keyword evidence="5" id="KW-1185">Reference proteome</keyword>
<dbReference type="AlphaFoldDB" id="A0A5N6ASP7"/>
<evidence type="ECO:0000256" key="1">
    <source>
        <dbReference type="SAM" id="MobiDB-lite"/>
    </source>
</evidence>
<evidence type="ECO:0008006" key="6">
    <source>
        <dbReference type="Google" id="ProtNLM"/>
    </source>
</evidence>
<dbReference type="Pfam" id="PF01326">
    <property type="entry name" value="PPDK_N"/>
    <property type="match status" value="1"/>
</dbReference>
<dbReference type="InterPro" id="IPR013815">
    <property type="entry name" value="ATP_grasp_subdomain_1"/>
</dbReference>
<dbReference type="SUPFAM" id="SSF52009">
    <property type="entry name" value="Phosphohistidine domain"/>
    <property type="match status" value="1"/>
</dbReference>
<feature type="region of interest" description="Disordered" evidence="1">
    <location>
        <begin position="205"/>
        <end position="229"/>
    </location>
</feature>
<dbReference type="Gene3D" id="3.50.30.10">
    <property type="entry name" value="Phosphohistidine domain"/>
    <property type="match status" value="1"/>
</dbReference>
<dbReference type="InterPro" id="IPR051549">
    <property type="entry name" value="PEP_Utilizing_Enz"/>
</dbReference>
<dbReference type="PANTHER" id="PTHR43615:SF1">
    <property type="entry name" value="PPDK_N DOMAIN-CONTAINING PROTEIN"/>
    <property type="match status" value="1"/>
</dbReference>
<dbReference type="EMBL" id="VDLY02000001">
    <property type="protein sequence ID" value="KAB8171133.1"/>
    <property type="molecule type" value="Genomic_DNA"/>
</dbReference>
<reference evidence="4" key="1">
    <citation type="submission" date="2019-10" db="EMBL/GenBank/DDBJ databases">
        <title>Nonomuraea sp. nov., isolated from Phyllanthus amarus.</title>
        <authorList>
            <person name="Klykleung N."/>
            <person name="Tanasupawat S."/>
        </authorList>
    </citation>
    <scope>NUCLEOTIDE SEQUENCE [LARGE SCALE GENOMIC DNA]</scope>
    <source>
        <strain evidence="4">3MP-10</strain>
    </source>
</reference>
<evidence type="ECO:0000259" key="3">
    <source>
        <dbReference type="Pfam" id="PF01326"/>
    </source>
</evidence>
<dbReference type="Pfam" id="PF00391">
    <property type="entry name" value="PEP-utilizers"/>
    <property type="match status" value="1"/>
</dbReference>
<dbReference type="GO" id="GO:0005524">
    <property type="term" value="F:ATP binding"/>
    <property type="evidence" value="ECO:0007669"/>
    <property type="project" value="InterPro"/>
</dbReference>